<evidence type="ECO:0000256" key="4">
    <source>
        <dbReference type="ARBA" id="ARBA00022630"/>
    </source>
</evidence>
<organism evidence="14 15">
    <name type="scientific">endosymbiont of Escarpia spicata</name>
    <dbReference type="NCBI Taxonomy" id="2200908"/>
    <lineage>
        <taxon>Bacteria</taxon>
        <taxon>Pseudomonadati</taxon>
        <taxon>Pseudomonadota</taxon>
        <taxon>Gammaproteobacteria</taxon>
        <taxon>sulfur-oxidizing symbionts</taxon>
    </lineage>
</organism>
<evidence type="ECO:0000256" key="6">
    <source>
        <dbReference type="ARBA" id="ARBA00022723"/>
    </source>
</evidence>
<dbReference type="EMBL" id="QFXE01000021">
    <property type="protein sequence ID" value="RDH82232.1"/>
    <property type="molecule type" value="Genomic_DNA"/>
</dbReference>
<comment type="function">
    <text evidence="13">Flavin transferase that catalyzes the transfer of the FMN moiety of FAD and its covalent binding to the hydroxyl group of a threonine residue in a target flavoprotein.</text>
</comment>
<accession>A0A370DBF4</accession>
<dbReference type="GO" id="GO:0016740">
    <property type="term" value="F:transferase activity"/>
    <property type="evidence" value="ECO:0007669"/>
    <property type="project" value="UniProtKB-UniRule"/>
</dbReference>
<keyword evidence="8 11" id="KW-0460">Magnesium</keyword>
<evidence type="ECO:0000256" key="12">
    <source>
        <dbReference type="PIRSR" id="PIRSR006268-2"/>
    </source>
</evidence>
<dbReference type="GO" id="GO:0046872">
    <property type="term" value="F:metal ion binding"/>
    <property type="evidence" value="ECO:0007669"/>
    <property type="project" value="UniProtKB-UniRule"/>
</dbReference>
<dbReference type="AlphaFoldDB" id="A0A370DBF4"/>
<dbReference type="PANTHER" id="PTHR30040:SF2">
    <property type="entry name" value="FAD:PROTEIN FMN TRANSFERASE"/>
    <property type="match status" value="1"/>
</dbReference>
<comment type="caution">
    <text evidence="14">The sequence shown here is derived from an EMBL/GenBank/DDBJ whole genome shotgun (WGS) entry which is preliminary data.</text>
</comment>
<evidence type="ECO:0000256" key="7">
    <source>
        <dbReference type="ARBA" id="ARBA00022827"/>
    </source>
</evidence>
<evidence type="ECO:0000256" key="8">
    <source>
        <dbReference type="ARBA" id="ARBA00022842"/>
    </source>
</evidence>
<dbReference type="Proteomes" id="UP000254771">
    <property type="component" value="Unassembled WGS sequence"/>
</dbReference>
<dbReference type="PROSITE" id="PS51257">
    <property type="entry name" value="PROKAR_LIPOPROTEIN"/>
    <property type="match status" value="1"/>
</dbReference>
<sequence>MFRQLPLTLIILSTLVAAGCHDEHQPIHHSRFLAFGTLVDLDIVGADRKTAEQASAAIQADFNDMHQAWHAWDPGPLKRVNLLIQKGEQFAVPPSVQPLIEQSSLLSAQSNHLFNPAIGHLIDLWGFQKSPEQWEPPQQEAIDKLLSANPRMSDLQLDDILLQSSNPSVKLDFGAFGKGYGIDLAIEHLRELGIHSAILNSGGDLRAIGNRDGRPWRIAIRRPSGHGVFAMIEVDGDESVFTSGDYERNFTYEGRLYHHIVDPRTGYPATKSHSVTVIHQNAATADAAATALFIAGPDEWHEVAQAMGIKFVLLVGSDDRIHMNPAMQKRVILVDKNHQEIVVSKPL</sequence>
<feature type="binding site" evidence="12">
    <location>
        <position position="290"/>
    </location>
    <ligand>
        <name>Mg(2+)</name>
        <dbReference type="ChEBI" id="CHEBI:18420"/>
    </ligand>
</feature>
<evidence type="ECO:0000256" key="10">
    <source>
        <dbReference type="ARBA" id="ARBA00048540"/>
    </source>
</evidence>
<dbReference type="InterPro" id="IPR003374">
    <property type="entry name" value="ApbE-like_sf"/>
</dbReference>
<comment type="cofactor">
    <cofactor evidence="12">
        <name>Mg(2+)</name>
        <dbReference type="ChEBI" id="CHEBI:18420"/>
    </cofactor>
    <cofactor evidence="12">
        <name>Mn(2+)</name>
        <dbReference type="ChEBI" id="CHEBI:29035"/>
    </cofactor>
    <text evidence="12">Magnesium. Can also use manganese.</text>
</comment>
<keyword evidence="7 11" id="KW-0274">FAD</keyword>
<dbReference type="Gene3D" id="3.10.520.10">
    <property type="entry name" value="ApbE-like domains"/>
    <property type="match status" value="1"/>
</dbReference>
<evidence type="ECO:0000313" key="14">
    <source>
        <dbReference type="EMBL" id="RDH82232.1"/>
    </source>
</evidence>
<dbReference type="SUPFAM" id="SSF143631">
    <property type="entry name" value="ApbE-like"/>
    <property type="match status" value="1"/>
</dbReference>
<dbReference type="PANTHER" id="PTHR30040">
    <property type="entry name" value="THIAMINE BIOSYNTHESIS LIPOPROTEIN APBE"/>
    <property type="match status" value="1"/>
</dbReference>
<keyword evidence="13" id="KW-0472">Membrane</keyword>
<feature type="binding site" evidence="12">
    <location>
        <position position="175"/>
    </location>
    <ligand>
        <name>Mg(2+)</name>
        <dbReference type="ChEBI" id="CHEBI:18420"/>
    </ligand>
</feature>
<keyword evidence="13" id="KW-0449">Lipoprotein</keyword>
<dbReference type="EC" id="2.7.1.180" evidence="2 11"/>
<gene>
    <name evidence="14" type="ORF">DIZ78_15695</name>
</gene>
<comment type="similarity">
    <text evidence="1 11 13">Belongs to the ApbE family.</text>
</comment>
<comment type="catalytic activity">
    <reaction evidence="10 11 13">
        <text>L-threonyl-[protein] + FAD = FMN-L-threonyl-[protein] + AMP + H(+)</text>
        <dbReference type="Rhea" id="RHEA:36847"/>
        <dbReference type="Rhea" id="RHEA-COMP:11060"/>
        <dbReference type="Rhea" id="RHEA-COMP:11061"/>
        <dbReference type="ChEBI" id="CHEBI:15378"/>
        <dbReference type="ChEBI" id="CHEBI:30013"/>
        <dbReference type="ChEBI" id="CHEBI:57692"/>
        <dbReference type="ChEBI" id="CHEBI:74257"/>
        <dbReference type="ChEBI" id="CHEBI:456215"/>
        <dbReference type="EC" id="2.7.1.180"/>
    </reaction>
</comment>
<comment type="subcellular location">
    <subcellularLocation>
        <location evidence="13">Cell inner membrane</location>
        <topology evidence="13">Lipid-anchor</topology>
        <orientation evidence="13">Periplasmic side</orientation>
    </subcellularLocation>
</comment>
<evidence type="ECO:0000256" key="9">
    <source>
        <dbReference type="ARBA" id="ARBA00031306"/>
    </source>
</evidence>
<dbReference type="Pfam" id="PF02424">
    <property type="entry name" value="ApbE"/>
    <property type="match status" value="1"/>
</dbReference>
<reference evidence="14 15" key="1">
    <citation type="journal article" date="2018" name="ISME J.">
        <title>Endosymbiont genomes yield clues of tubeworm success.</title>
        <authorList>
            <person name="Li Y."/>
            <person name="Liles M.R."/>
            <person name="Halanych K.M."/>
        </authorList>
    </citation>
    <scope>NUCLEOTIDE SEQUENCE [LARGE SCALE GENOMIC DNA]</scope>
    <source>
        <strain evidence="14">A1462</strain>
    </source>
</reference>
<keyword evidence="5 11" id="KW-0808">Transferase</keyword>
<evidence type="ECO:0000256" key="1">
    <source>
        <dbReference type="ARBA" id="ARBA00008282"/>
    </source>
</evidence>
<evidence type="ECO:0000256" key="11">
    <source>
        <dbReference type="PIRNR" id="PIRNR006268"/>
    </source>
</evidence>
<keyword evidence="13" id="KW-0997">Cell inner membrane</keyword>
<evidence type="ECO:0000313" key="15">
    <source>
        <dbReference type="Proteomes" id="UP000254771"/>
    </source>
</evidence>
<dbReference type="PIRSF" id="PIRSF006268">
    <property type="entry name" value="ApbE"/>
    <property type="match status" value="1"/>
</dbReference>
<keyword evidence="4 11" id="KW-0285">Flavoprotein</keyword>
<name>A0A370DBF4_9GAMM</name>
<keyword evidence="13" id="KW-1003">Cell membrane</keyword>
<feature type="binding site" evidence="12">
    <location>
        <position position="286"/>
    </location>
    <ligand>
        <name>Mg(2+)</name>
        <dbReference type="ChEBI" id="CHEBI:18420"/>
    </ligand>
</feature>
<evidence type="ECO:0000256" key="13">
    <source>
        <dbReference type="RuleBase" id="RU363002"/>
    </source>
</evidence>
<protein>
    <recommendedName>
        <fullName evidence="3 11">FAD:protein FMN transferase</fullName>
        <ecNumber evidence="2 11">2.7.1.180</ecNumber>
    </recommendedName>
    <alternativeName>
        <fullName evidence="9 11">Flavin transferase</fullName>
    </alternativeName>
</protein>
<keyword evidence="15" id="KW-1185">Reference proteome</keyword>
<keyword evidence="6 11" id="KW-0479">Metal-binding</keyword>
<evidence type="ECO:0000256" key="3">
    <source>
        <dbReference type="ARBA" id="ARBA00016337"/>
    </source>
</evidence>
<evidence type="ECO:0000256" key="5">
    <source>
        <dbReference type="ARBA" id="ARBA00022679"/>
    </source>
</evidence>
<dbReference type="GO" id="GO:0005886">
    <property type="term" value="C:plasma membrane"/>
    <property type="evidence" value="ECO:0007669"/>
    <property type="project" value="UniProtKB-SubCell"/>
</dbReference>
<evidence type="ECO:0000256" key="2">
    <source>
        <dbReference type="ARBA" id="ARBA00011955"/>
    </source>
</evidence>
<proteinExistence type="inferred from homology"/>
<dbReference type="InterPro" id="IPR024932">
    <property type="entry name" value="ApbE"/>
</dbReference>